<dbReference type="EMBL" id="SRXT01000020">
    <property type="protein sequence ID" value="TGX48194.1"/>
    <property type="molecule type" value="Genomic_DNA"/>
</dbReference>
<dbReference type="AlphaFoldDB" id="A0A4S1WXD9"/>
<sequence>MPEPAIEDSLASPNDKLEQLLARARIRATASKSAIVPISRGGPLALSFAQQRLWFLDQLEGASATYNIPMALRLGGRLDMA</sequence>
<dbReference type="OrthoDB" id="9778690at2"/>
<organism evidence="1 2">
    <name type="scientific">Sphingomonas gei</name>
    <dbReference type="NCBI Taxonomy" id="1395960"/>
    <lineage>
        <taxon>Bacteria</taxon>
        <taxon>Pseudomonadati</taxon>
        <taxon>Pseudomonadota</taxon>
        <taxon>Alphaproteobacteria</taxon>
        <taxon>Sphingomonadales</taxon>
        <taxon>Sphingomonadaceae</taxon>
        <taxon>Sphingomonas</taxon>
    </lineage>
</organism>
<accession>A0A4S1WXD9</accession>
<proteinExistence type="predicted"/>
<dbReference type="InterPro" id="IPR023213">
    <property type="entry name" value="CAT-like_dom_sf"/>
</dbReference>
<dbReference type="Gene3D" id="3.30.559.10">
    <property type="entry name" value="Chloramphenicol acetyltransferase-like domain"/>
    <property type="match status" value="1"/>
</dbReference>
<dbReference type="Proteomes" id="UP000306147">
    <property type="component" value="Unassembled WGS sequence"/>
</dbReference>
<name>A0A4S1WXD9_9SPHN</name>
<comment type="caution">
    <text evidence="1">The sequence shown here is derived from an EMBL/GenBank/DDBJ whole genome shotgun (WGS) entry which is preliminary data.</text>
</comment>
<evidence type="ECO:0000313" key="2">
    <source>
        <dbReference type="Proteomes" id="UP000306147"/>
    </source>
</evidence>
<reference evidence="1 2" key="1">
    <citation type="submission" date="2019-04" db="EMBL/GenBank/DDBJ databases">
        <title>Sphingomonas psychrotolerans sp. nov., isolated from soil in the Tianshan Mountains, Xinjiang, China.</title>
        <authorList>
            <person name="Luo Y."/>
            <person name="Sheng H."/>
        </authorList>
    </citation>
    <scope>NUCLEOTIDE SEQUENCE [LARGE SCALE GENOMIC DNA]</scope>
    <source>
        <strain evidence="1 2">ZFGT-11</strain>
    </source>
</reference>
<dbReference type="SUPFAM" id="SSF52777">
    <property type="entry name" value="CoA-dependent acyltransferases"/>
    <property type="match status" value="1"/>
</dbReference>
<evidence type="ECO:0000313" key="1">
    <source>
        <dbReference type="EMBL" id="TGX48194.1"/>
    </source>
</evidence>
<gene>
    <name evidence="1" type="ORF">E5A73_21085</name>
</gene>
<dbReference type="RefSeq" id="WP_135965827.1">
    <property type="nucleotide sequence ID" value="NZ_SRXT01000020.1"/>
</dbReference>
<evidence type="ECO:0008006" key="3">
    <source>
        <dbReference type="Google" id="ProtNLM"/>
    </source>
</evidence>
<protein>
    <recommendedName>
        <fullName evidence="3">Condensation domain-containing protein</fullName>
    </recommendedName>
</protein>
<keyword evidence="2" id="KW-1185">Reference proteome</keyword>
<feature type="non-terminal residue" evidence="1">
    <location>
        <position position="81"/>
    </location>
</feature>